<dbReference type="GO" id="GO:0050480">
    <property type="term" value="F:imidazolonepropionase activity"/>
    <property type="evidence" value="ECO:0007669"/>
    <property type="project" value="TreeGrafter"/>
</dbReference>
<dbReference type="GO" id="GO:0046872">
    <property type="term" value="F:metal ion binding"/>
    <property type="evidence" value="ECO:0007669"/>
    <property type="project" value="UniProtKB-KW"/>
</dbReference>
<dbReference type="GO" id="GO:0019556">
    <property type="term" value="P:L-histidine catabolic process to glutamate and formamide"/>
    <property type="evidence" value="ECO:0007669"/>
    <property type="project" value="InterPro"/>
</dbReference>
<dbReference type="PANTHER" id="PTHR42752:SF1">
    <property type="entry name" value="IMIDAZOLONEPROPIONASE-RELATED"/>
    <property type="match status" value="1"/>
</dbReference>
<dbReference type="PANTHER" id="PTHR42752">
    <property type="entry name" value="IMIDAZOLONEPROPIONASE"/>
    <property type="match status" value="1"/>
</dbReference>
<reference evidence="3" key="1">
    <citation type="journal article" date="2014" name="Front. Microbiol.">
        <title>High frequency of phylogenetically diverse reductive dehalogenase-homologous genes in deep subseafloor sedimentary metagenomes.</title>
        <authorList>
            <person name="Kawai M."/>
            <person name="Futagami T."/>
            <person name="Toyoda A."/>
            <person name="Takaki Y."/>
            <person name="Nishi S."/>
            <person name="Hori S."/>
            <person name="Arai W."/>
            <person name="Tsubouchi T."/>
            <person name="Morono Y."/>
            <person name="Uchiyama I."/>
            <person name="Ito T."/>
            <person name="Fujiyama A."/>
            <person name="Inagaki F."/>
            <person name="Takami H."/>
        </authorList>
    </citation>
    <scope>NUCLEOTIDE SEQUENCE</scope>
    <source>
        <strain evidence="3">Expedition CK06-06</strain>
    </source>
</reference>
<name>X1AE78_9ZZZZ</name>
<evidence type="ECO:0008006" key="4">
    <source>
        <dbReference type="Google" id="ProtNLM"/>
    </source>
</evidence>
<feature type="non-terminal residue" evidence="3">
    <location>
        <position position="1"/>
    </location>
</feature>
<dbReference type="InterPro" id="IPR005920">
    <property type="entry name" value="HutI"/>
</dbReference>
<keyword evidence="1" id="KW-0479">Metal-binding</keyword>
<accession>X1AE78</accession>
<evidence type="ECO:0000313" key="3">
    <source>
        <dbReference type="EMBL" id="GAG68132.1"/>
    </source>
</evidence>
<dbReference type="InterPro" id="IPR032466">
    <property type="entry name" value="Metal_Hydrolase"/>
</dbReference>
<keyword evidence="2" id="KW-0378">Hydrolase</keyword>
<dbReference type="GO" id="GO:0005737">
    <property type="term" value="C:cytoplasm"/>
    <property type="evidence" value="ECO:0007669"/>
    <property type="project" value="InterPro"/>
</dbReference>
<proteinExistence type="predicted"/>
<dbReference type="EMBL" id="BART01009420">
    <property type="protein sequence ID" value="GAG68132.1"/>
    <property type="molecule type" value="Genomic_DNA"/>
</dbReference>
<evidence type="ECO:0000256" key="1">
    <source>
        <dbReference type="ARBA" id="ARBA00022723"/>
    </source>
</evidence>
<evidence type="ECO:0000256" key="2">
    <source>
        <dbReference type="ARBA" id="ARBA00022801"/>
    </source>
</evidence>
<dbReference type="AlphaFoldDB" id="X1AE78"/>
<organism evidence="3">
    <name type="scientific">marine sediment metagenome</name>
    <dbReference type="NCBI Taxonomy" id="412755"/>
    <lineage>
        <taxon>unclassified sequences</taxon>
        <taxon>metagenomes</taxon>
        <taxon>ecological metagenomes</taxon>
    </lineage>
</organism>
<gene>
    <name evidence="3" type="ORF">S01H4_20882</name>
</gene>
<comment type="caution">
    <text evidence="3">The sequence shown here is derived from an EMBL/GenBank/DDBJ whole genome shotgun (WGS) entry which is preliminary data.</text>
</comment>
<dbReference type="NCBIfam" id="TIGR01224">
    <property type="entry name" value="hutI"/>
    <property type="match status" value="1"/>
</dbReference>
<dbReference type="SUPFAM" id="SSF51556">
    <property type="entry name" value="Metallo-dependent hydrolases"/>
    <property type="match status" value="1"/>
</dbReference>
<protein>
    <recommendedName>
        <fullName evidence="4">Imidazolonepropionase</fullName>
    </recommendedName>
</protein>
<dbReference type="Gene3D" id="3.20.20.140">
    <property type="entry name" value="Metal-dependent hydrolases"/>
    <property type="match status" value="1"/>
</dbReference>
<sequence>YIVTPSFVDPHTHLIFAGSREHEFFMRNQGISYLEIAEKGGGITSTVRATRNASSEELLVDLLNKLELINSFGTTHIEIKSGYGLTIKDEIRLLEIIKRAKQYTNIQIIPTLLAAHEFPLSAKHSQKLKEKYIEQIINEIIPEVKKQNLAKFFDIFSEKKVYNLDQTKKLLKAAKAHGFKLKLHSDELSNIGATELGVKLNACSVDHLLKISNKGLDALANSNTIAVLLPGTAFYLNEPYPDFKKFETTLNVASKSPCVSPIITAVLFSQFCRTKESVINFSCICNIVCTS</sequence>